<evidence type="ECO:0000313" key="2">
    <source>
        <dbReference type="Proteomes" id="UP000013963"/>
    </source>
</evidence>
<proteinExistence type="predicted"/>
<name>R4U2R6_9MOLU</name>
<dbReference type="STRING" id="1276229.SSYRP_v1c00610"/>
<dbReference type="AlphaFoldDB" id="R4U2R6"/>
<dbReference type="Proteomes" id="UP000013963">
    <property type="component" value="Chromosome"/>
</dbReference>
<organism evidence="1 2">
    <name type="scientific">Spiroplasma syrphidicola EA-1</name>
    <dbReference type="NCBI Taxonomy" id="1276229"/>
    <lineage>
        <taxon>Bacteria</taxon>
        <taxon>Bacillati</taxon>
        <taxon>Mycoplasmatota</taxon>
        <taxon>Mollicutes</taxon>
        <taxon>Entomoplasmatales</taxon>
        <taxon>Spiroplasmataceae</taxon>
        <taxon>Spiroplasma</taxon>
    </lineage>
</organism>
<evidence type="ECO:0000313" key="1">
    <source>
        <dbReference type="EMBL" id="AGM25657.1"/>
    </source>
</evidence>
<keyword evidence="2" id="KW-1185">Reference proteome</keyword>
<dbReference type="RefSeq" id="WP_016340318.1">
    <property type="nucleotide sequence ID" value="NC_021284.1"/>
</dbReference>
<dbReference type="EMBL" id="CP005078">
    <property type="protein sequence ID" value="AGM25657.1"/>
    <property type="molecule type" value="Genomic_DNA"/>
</dbReference>
<gene>
    <name evidence="1" type="ORF">SSYRP_v1c00610</name>
</gene>
<dbReference type="KEGG" id="ssyr:SSYRP_v1c00610"/>
<sequence>MLKSKVLTYVRRFGKSVGSGLATPFVGIGRTVKKSARIGWDSAGELFGGEARKCYKRAEEIPQEIKKANDEKIRVRETKKLEKSKKKN</sequence>
<reference evidence="1 2" key="1">
    <citation type="journal article" date="2013" name="Genome Biol. Evol.">
        <title>Complete genomes of two dipteran-associated spiroplasmas provided insights into the origin, dynamics, and impacts of viral invasion in spiroplasma.</title>
        <authorList>
            <person name="Ku C."/>
            <person name="Lo W.S."/>
            <person name="Chen L.L."/>
            <person name="Kuo C.H."/>
        </authorList>
    </citation>
    <scope>NUCLEOTIDE SEQUENCE [LARGE SCALE GENOMIC DNA]</scope>
    <source>
        <strain evidence="1">EA-1</strain>
    </source>
</reference>
<protein>
    <submittedName>
        <fullName evidence="1">Uncharacterized protein</fullName>
    </submittedName>
</protein>
<dbReference type="HOGENOM" id="CLU_2467467_0_0_14"/>
<dbReference type="PATRIC" id="fig|1276229.3.peg.60"/>
<accession>R4U2R6</accession>